<evidence type="ECO:0000256" key="2">
    <source>
        <dbReference type="ARBA" id="ARBA00004760"/>
    </source>
</evidence>
<dbReference type="InterPro" id="IPR050087">
    <property type="entry name" value="AON_synthase_class-II"/>
</dbReference>
<dbReference type="EC" id="2.3.1.50" evidence="5"/>
<evidence type="ECO:0000256" key="1">
    <source>
        <dbReference type="ARBA" id="ARBA00001933"/>
    </source>
</evidence>
<reference evidence="12 13" key="1">
    <citation type="submission" date="2019-09" db="EMBL/GenBank/DDBJ databases">
        <title>Draft genome of the ectomycorrhizal ascomycete Sphaerosporella brunnea.</title>
        <authorList>
            <consortium name="DOE Joint Genome Institute"/>
            <person name="Benucci G.M."/>
            <person name="Marozzi G."/>
            <person name="Antonielli L."/>
            <person name="Sanchez S."/>
            <person name="Marco P."/>
            <person name="Wang X."/>
            <person name="Falini L.B."/>
            <person name="Barry K."/>
            <person name="Haridas S."/>
            <person name="Lipzen A."/>
            <person name="Labutti K."/>
            <person name="Grigoriev I.V."/>
            <person name="Murat C."/>
            <person name="Martin F."/>
            <person name="Albertini E."/>
            <person name="Donnini D."/>
            <person name="Bonito G."/>
        </authorList>
    </citation>
    <scope>NUCLEOTIDE SEQUENCE [LARGE SCALE GENOMIC DNA]</scope>
    <source>
        <strain evidence="12 13">Sb_GMNB300</strain>
    </source>
</reference>
<dbReference type="InterPro" id="IPR015421">
    <property type="entry name" value="PyrdxlP-dep_Trfase_major"/>
</dbReference>
<protein>
    <recommendedName>
        <fullName evidence="5">serine C-palmitoyltransferase</fullName>
        <ecNumber evidence="5">2.3.1.50</ecNumber>
    </recommendedName>
</protein>
<dbReference type="GO" id="GO:0005783">
    <property type="term" value="C:endoplasmic reticulum"/>
    <property type="evidence" value="ECO:0007669"/>
    <property type="project" value="TreeGrafter"/>
</dbReference>
<dbReference type="SUPFAM" id="SSF53383">
    <property type="entry name" value="PLP-dependent transferases"/>
    <property type="match status" value="1"/>
</dbReference>
<organism evidence="12 13">
    <name type="scientific">Sphaerosporella brunnea</name>
    <dbReference type="NCBI Taxonomy" id="1250544"/>
    <lineage>
        <taxon>Eukaryota</taxon>
        <taxon>Fungi</taxon>
        <taxon>Dikarya</taxon>
        <taxon>Ascomycota</taxon>
        <taxon>Pezizomycotina</taxon>
        <taxon>Pezizomycetes</taxon>
        <taxon>Pezizales</taxon>
        <taxon>Pyronemataceae</taxon>
        <taxon>Sphaerosporella</taxon>
    </lineage>
</organism>
<evidence type="ECO:0000256" key="10">
    <source>
        <dbReference type="ARBA" id="ARBA00023315"/>
    </source>
</evidence>
<dbReference type="FunCoup" id="A0A5J5EXN6">
    <property type="interactions" value="946"/>
</dbReference>
<evidence type="ECO:0000256" key="8">
    <source>
        <dbReference type="ARBA" id="ARBA00022919"/>
    </source>
</evidence>
<dbReference type="Pfam" id="PF00155">
    <property type="entry name" value="Aminotran_1_2"/>
    <property type="match status" value="1"/>
</dbReference>
<keyword evidence="13" id="KW-1185">Reference proteome</keyword>
<dbReference type="Gene3D" id="3.40.640.10">
    <property type="entry name" value="Type I PLP-dependent aspartate aminotransferase-like (Major domain)"/>
    <property type="match status" value="1"/>
</dbReference>
<keyword evidence="7" id="KW-0663">Pyridoxal phosphate</keyword>
<comment type="caution">
    <text evidence="12">The sequence shown here is derived from an EMBL/GenBank/DDBJ whole genome shotgun (WGS) entry which is preliminary data.</text>
</comment>
<gene>
    <name evidence="12" type="ORF">FN846DRAFT_948261</name>
</gene>
<evidence type="ECO:0000256" key="5">
    <source>
        <dbReference type="ARBA" id="ARBA00013220"/>
    </source>
</evidence>
<evidence type="ECO:0000256" key="7">
    <source>
        <dbReference type="ARBA" id="ARBA00022898"/>
    </source>
</evidence>
<dbReference type="Proteomes" id="UP000326924">
    <property type="component" value="Unassembled WGS sequence"/>
</dbReference>
<keyword evidence="9" id="KW-0443">Lipid metabolism</keyword>
<keyword evidence="10" id="KW-0012">Acyltransferase</keyword>
<comment type="pathway">
    <text evidence="2">Lipid metabolism; sphingolipid metabolism.</text>
</comment>
<evidence type="ECO:0000256" key="9">
    <source>
        <dbReference type="ARBA" id="ARBA00023098"/>
    </source>
</evidence>
<comment type="similarity">
    <text evidence="4">Belongs to the class-II pyridoxal-phosphate-dependent aminotransferase family.</text>
</comment>
<dbReference type="GO" id="GO:0030170">
    <property type="term" value="F:pyridoxal phosphate binding"/>
    <property type="evidence" value="ECO:0007669"/>
    <property type="project" value="InterPro"/>
</dbReference>
<evidence type="ECO:0000256" key="4">
    <source>
        <dbReference type="ARBA" id="ARBA00008392"/>
    </source>
</evidence>
<dbReference type="InParanoid" id="A0A5J5EXN6"/>
<dbReference type="AlphaFoldDB" id="A0A5J5EXN6"/>
<dbReference type="InterPro" id="IPR004839">
    <property type="entry name" value="Aminotransferase_I/II_large"/>
</dbReference>
<comment type="cofactor">
    <cofactor evidence="1">
        <name>pyridoxal 5'-phosphate</name>
        <dbReference type="ChEBI" id="CHEBI:597326"/>
    </cofactor>
</comment>
<evidence type="ECO:0000313" key="13">
    <source>
        <dbReference type="Proteomes" id="UP000326924"/>
    </source>
</evidence>
<evidence type="ECO:0000256" key="6">
    <source>
        <dbReference type="ARBA" id="ARBA00022679"/>
    </source>
</evidence>
<dbReference type="GO" id="GO:0016020">
    <property type="term" value="C:membrane"/>
    <property type="evidence" value="ECO:0007669"/>
    <property type="project" value="GOC"/>
</dbReference>
<comment type="pathway">
    <text evidence="3">Sphingolipid metabolism.</text>
</comment>
<dbReference type="GO" id="GO:0046513">
    <property type="term" value="P:ceramide biosynthetic process"/>
    <property type="evidence" value="ECO:0007669"/>
    <property type="project" value="TreeGrafter"/>
</dbReference>
<proteinExistence type="inferred from homology"/>
<dbReference type="GO" id="GO:0046512">
    <property type="term" value="P:sphingosine biosynthetic process"/>
    <property type="evidence" value="ECO:0007669"/>
    <property type="project" value="TreeGrafter"/>
</dbReference>
<dbReference type="GO" id="GO:0004758">
    <property type="term" value="F:serine C-palmitoyltransferase activity"/>
    <property type="evidence" value="ECO:0007669"/>
    <property type="project" value="TreeGrafter"/>
</dbReference>
<name>A0A5J5EXN6_9PEZI</name>
<dbReference type="Gene3D" id="3.90.1150.10">
    <property type="entry name" value="Aspartate Aminotransferase, domain 1"/>
    <property type="match status" value="1"/>
</dbReference>
<dbReference type="EMBL" id="VXIS01000087">
    <property type="protein sequence ID" value="KAA8906651.1"/>
    <property type="molecule type" value="Genomic_DNA"/>
</dbReference>
<evidence type="ECO:0000259" key="11">
    <source>
        <dbReference type="Pfam" id="PF00155"/>
    </source>
</evidence>
<keyword evidence="6 12" id="KW-0808">Transferase</keyword>
<dbReference type="PANTHER" id="PTHR13693:SF2">
    <property type="entry name" value="SERINE PALMITOYLTRANSFERASE 1"/>
    <property type="match status" value="1"/>
</dbReference>
<feature type="domain" description="Aminotransferase class I/classII large" evidence="11">
    <location>
        <begin position="123"/>
        <end position="411"/>
    </location>
</feature>
<evidence type="ECO:0000313" key="12">
    <source>
        <dbReference type="EMBL" id="KAA8906651.1"/>
    </source>
</evidence>
<dbReference type="OrthoDB" id="3168162at2759"/>
<keyword evidence="8" id="KW-0746">Sphingolipid metabolism</keyword>
<sequence>MDLQHALSVLNSTIDEASTQFRRVPGSAILLRYIKNSYQNDPIRSVVELCLFLFAVRYLLAPRYSTQQKSMDLTEEEIDELVEEWTPEPLVAPPTELEAIEEERRPIIAGSTGPRVKLLNGKTVTNLASHNYYNLVGNEMIKERGVTILRNYGVGACGPPNFYGTQDVHMDTEKQIAKFLGVEACIVYAQAFSTISSVIPAFSKRGDIIVADRACNFSIQKGLQVSRSTVRWFNHNDVDDLERVLAQVAKEQKRKHLTRRFIITEGLFENTGDCPNLPKIVELKNRFKYRLILDETHSFGVLGRTGRGLTEQQNVDVSNVEMLIGSLSHALCAGGGFCAGTLEVVEHQRISSSAYVFSAALPAMLSVSAAEALKLIEGNPDMIVDLREKTRAFRQQLERCEHIEITSAPENPRCLFHLKRDIVASKGLADDEERILSDIVEECMGSSVMITRVKVVKDSSVTDFASGRRFGWEGYPMLMASVTIGHSKKDVEAGGSVIRKSVGKVLGRLKK</sequence>
<dbReference type="InterPro" id="IPR015424">
    <property type="entry name" value="PyrdxlP-dep_Trfase"/>
</dbReference>
<dbReference type="PANTHER" id="PTHR13693">
    <property type="entry name" value="CLASS II AMINOTRANSFERASE/8-AMINO-7-OXONONANOATE SYNTHASE"/>
    <property type="match status" value="1"/>
</dbReference>
<evidence type="ECO:0000256" key="3">
    <source>
        <dbReference type="ARBA" id="ARBA00004991"/>
    </source>
</evidence>
<dbReference type="InterPro" id="IPR015422">
    <property type="entry name" value="PyrdxlP-dep_Trfase_small"/>
</dbReference>
<accession>A0A5J5EXN6</accession>